<dbReference type="SUPFAM" id="SSF47413">
    <property type="entry name" value="lambda repressor-like DNA-binding domains"/>
    <property type="match status" value="1"/>
</dbReference>
<comment type="function">
    <text evidence="5">Transcriptional coactivator that stimulates GCN4-dependent transcriptional activity by bridging the DNA-binding region of GCN4 and TBP (SPT15), thereby recruiting TBP to GCN4-bound promoters. Involved in induction of the ribosome quality control (RQC) pathway; a pathway that degrades nascent peptide chains during problematic translation. Required to prevent stalled ribosomes from frameshifting.</text>
</comment>
<keyword evidence="3" id="KW-0238">DNA-binding</keyword>
<comment type="similarity">
    <text evidence="1">Belongs to the MBF1 family.</text>
</comment>
<dbReference type="CDD" id="cd00093">
    <property type="entry name" value="HTH_XRE"/>
    <property type="match status" value="1"/>
</dbReference>
<dbReference type="AlphaFoldDB" id="A0A507DY09"/>
<comment type="caution">
    <text evidence="7">The sequence shown here is derived from an EMBL/GenBank/DDBJ whole genome shotgun (WGS) entry which is preliminary data.</text>
</comment>
<dbReference type="PANTHER" id="PTHR10245:SF15">
    <property type="entry name" value="ENDOTHELIAL DIFFERENTIATION-RELATED FACTOR 1"/>
    <property type="match status" value="1"/>
</dbReference>
<evidence type="ECO:0000256" key="2">
    <source>
        <dbReference type="ARBA" id="ARBA00023015"/>
    </source>
</evidence>
<dbReference type="InterPro" id="IPR001387">
    <property type="entry name" value="Cro/C1-type_HTH"/>
</dbReference>
<dbReference type="GO" id="GO:0005634">
    <property type="term" value="C:nucleus"/>
    <property type="evidence" value="ECO:0007669"/>
    <property type="project" value="TreeGrafter"/>
</dbReference>
<dbReference type="GO" id="GO:0003677">
    <property type="term" value="F:DNA binding"/>
    <property type="evidence" value="ECO:0007669"/>
    <property type="project" value="UniProtKB-KW"/>
</dbReference>
<dbReference type="STRING" id="246404.A0A507DY09"/>
<dbReference type="EMBL" id="QEAP01000794">
    <property type="protein sequence ID" value="TPX56679.1"/>
    <property type="molecule type" value="Genomic_DNA"/>
</dbReference>
<keyword evidence="8" id="KW-1185">Reference proteome</keyword>
<evidence type="ECO:0000259" key="6">
    <source>
        <dbReference type="PROSITE" id="PS50943"/>
    </source>
</evidence>
<dbReference type="OrthoDB" id="10253401at2759"/>
<dbReference type="InterPro" id="IPR013729">
    <property type="entry name" value="MBF1_N"/>
</dbReference>
<evidence type="ECO:0000256" key="3">
    <source>
        <dbReference type="ARBA" id="ARBA00023125"/>
    </source>
</evidence>
<evidence type="ECO:0000256" key="1">
    <source>
        <dbReference type="ARBA" id="ARBA00009802"/>
    </source>
</evidence>
<dbReference type="FunFam" id="1.10.260.40:FF:000015">
    <property type="entry name" value="Endothelial differentiation-related factor 1"/>
    <property type="match status" value="1"/>
</dbReference>
<proteinExistence type="inferred from homology"/>
<sequence length="142" mass="15237">MSDDWDSVTVIRKRAQNPTVVKSQSAINAALRSGAQIITEKKAGGTYDAAKMGKVENEGEDFKVAKVNLSVSKAIQQGRQAKNMTQKDLATKINEKQTIVNEYESGKAVNPNQQILGKMERALGVKLRGANIGSPLGPPGSK</sequence>
<feature type="domain" description="HTH cro/C1-type" evidence="6">
    <location>
        <begin position="75"/>
        <end position="130"/>
    </location>
</feature>
<organism evidence="7 8">
    <name type="scientific">Chytriomyces confervae</name>
    <dbReference type="NCBI Taxonomy" id="246404"/>
    <lineage>
        <taxon>Eukaryota</taxon>
        <taxon>Fungi</taxon>
        <taxon>Fungi incertae sedis</taxon>
        <taxon>Chytridiomycota</taxon>
        <taxon>Chytridiomycota incertae sedis</taxon>
        <taxon>Chytridiomycetes</taxon>
        <taxon>Chytridiales</taxon>
        <taxon>Chytriomycetaceae</taxon>
        <taxon>Chytriomyces</taxon>
    </lineage>
</organism>
<dbReference type="Proteomes" id="UP000320333">
    <property type="component" value="Unassembled WGS sequence"/>
</dbReference>
<protein>
    <recommendedName>
        <fullName evidence="6">HTH cro/C1-type domain-containing protein</fullName>
    </recommendedName>
</protein>
<dbReference type="SMART" id="SM00530">
    <property type="entry name" value="HTH_XRE"/>
    <property type="match status" value="1"/>
</dbReference>
<dbReference type="PROSITE" id="PS50943">
    <property type="entry name" value="HTH_CROC1"/>
    <property type="match status" value="1"/>
</dbReference>
<dbReference type="Gene3D" id="1.10.260.40">
    <property type="entry name" value="lambda repressor-like DNA-binding domains"/>
    <property type="match status" value="1"/>
</dbReference>
<evidence type="ECO:0000313" key="7">
    <source>
        <dbReference type="EMBL" id="TPX56679.1"/>
    </source>
</evidence>
<dbReference type="Pfam" id="PF01381">
    <property type="entry name" value="HTH_3"/>
    <property type="match status" value="1"/>
</dbReference>
<evidence type="ECO:0000313" key="8">
    <source>
        <dbReference type="Proteomes" id="UP000320333"/>
    </source>
</evidence>
<accession>A0A507DY09</accession>
<gene>
    <name evidence="7" type="ORF">CcCBS67573_g09330</name>
</gene>
<dbReference type="Pfam" id="PF08523">
    <property type="entry name" value="MBF1"/>
    <property type="match status" value="1"/>
</dbReference>
<keyword evidence="2" id="KW-0805">Transcription regulation</keyword>
<dbReference type="PANTHER" id="PTHR10245">
    <property type="entry name" value="ENDOTHELIAL DIFFERENTIATION-RELATED FACTOR 1 MULTIPROTEIN BRIDGING FACTOR 1"/>
    <property type="match status" value="1"/>
</dbReference>
<evidence type="ECO:0000256" key="5">
    <source>
        <dbReference type="ARBA" id="ARBA00035107"/>
    </source>
</evidence>
<evidence type="ECO:0000256" key="4">
    <source>
        <dbReference type="ARBA" id="ARBA00023163"/>
    </source>
</evidence>
<name>A0A507DY09_9FUNG</name>
<keyword evidence="4" id="KW-0804">Transcription</keyword>
<reference evidence="7 8" key="1">
    <citation type="journal article" date="2019" name="Sci. Rep.">
        <title>Comparative genomics of chytrid fungi reveal insights into the obligate biotrophic and pathogenic lifestyle of Synchytrium endobioticum.</title>
        <authorList>
            <person name="van de Vossenberg B.T.L.H."/>
            <person name="Warris S."/>
            <person name="Nguyen H.D.T."/>
            <person name="van Gent-Pelzer M.P.E."/>
            <person name="Joly D.L."/>
            <person name="van de Geest H.C."/>
            <person name="Bonants P.J.M."/>
            <person name="Smith D.S."/>
            <person name="Levesque C.A."/>
            <person name="van der Lee T.A.J."/>
        </authorList>
    </citation>
    <scope>NUCLEOTIDE SEQUENCE [LARGE SCALE GENOMIC DNA]</scope>
    <source>
        <strain evidence="7 8">CBS 675.73</strain>
    </source>
</reference>
<dbReference type="InterPro" id="IPR010982">
    <property type="entry name" value="Lambda_DNA-bd_dom_sf"/>
</dbReference>